<keyword evidence="12" id="KW-1185">Reference proteome</keyword>
<dbReference type="AlphaFoldDB" id="A0AAD8VXB6"/>
<evidence type="ECO:0000256" key="4">
    <source>
        <dbReference type="ARBA" id="ARBA00022741"/>
    </source>
</evidence>
<dbReference type="Proteomes" id="UP001231189">
    <property type="component" value="Unassembled WGS sequence"/>
</dbReference>
<sequence>MEALVCAAHGAMVSLLRKLGDLLSNEFKLLTRVKRDLVFLKAELESMHAFLKMMSEVEDPDELSKCSIKEVRELSYDMEDGIDNFMLSLGVDSSYKPRGFKGFTGRCLDLLTNSKTRHRIAKEIKVLKRGAMEASSRRARYKVDDGEPRLSRRSIDPRLPAFFTEMTRLVGIEGPRDKLIKLLTEGEGALVQQLKVASIVGFGGFGKTTLANQVYQKLEGKFECQAFVSVSQTPNLKKILRNILFQICCQEHVSNEVCDEQQLINTIRQFLKDKRYFIVIDDIWSKSAWRAIKCAFPGNSCSSRILTTTRITTVAKYCASQHHDHVHEIKPLSAAHSKSLFSKRAFGSEGGCPLQLREVSDEILKKCGGMPLAIITVASLLANKASTKEEWLRIRNSIGTVLEKDSEMEELKKILFLSYNDLPYHLKTCLLYLSIFPEDYEIKRDRLVRRWIAEGFITTEGGQDPQEVGEGYFSDLINSGLIEPVEIQYDGRADACRVHDMILDLIISKSLEENFVTLSSDKNPNSLHHDKVRRLSFNYHAEEHTMVPSNMIVSCVRSLTIFGSSEHMPPLSNFQSARVIDIENREVLEHSYLKYMNKLSQLKYLRLNVRRITALPEQLGELQNLQTLDLRWTRVKRLPASIVQLHQLTCLLVNSAELPEGVGNMRALRELSEIEINQNTSLCSLQELGSLTRLRILGLNLNWYISNTNGGMKAYENNLSMSLCKLGMLNLRSIHIQSYHSCSLDFLLDSWFAPPRLLQRFEMSIEYVFPRIPTWLPSLDHLSYLDINVNPVDEETLRILGELPSLLFLWISSRTARPKQRLIISSNEFRYLKEFYFTCWETGRGLIVEAGAMPELEKFRVPFNAHGVFSSCSDLDFGIQNLTSLKHLQVEIVCCGAKVGEVEALEDAVKNAASCLSDELTLEVSRWDEQEIVKDEEHKLPEAEADADN</sequence>
<dbReference type="InterPro" id="IPR042197">
    <property type="entry name" value="Apaf_helical"/>
</dbReference>
<feature type="domain" description="Disease resistance R13L4/SHOC-2-like LRR" evidence="10">
    <location>
        <begin position="556"/>
        <end position="914"/>
    </location>
</feature>
<dbReference type="Gene3D" id="3.80.10.10">
    <property type="entry name" value="Ribonuclease Inhibitor"/>
    <property type="match status" value="1"/>
</dbReference>
<proteinExistence type="inferred from homology"/>
<dbReference type="InterPro" id="IPR058922">
    <property type="entry name" value="WHD_DRP"/>
</dbReference>
<gene>
    <name evidence="11" type="ORF">QYE76_001840</name>
</gene>
<evidence type="ECO:0000256" key="3">
    <source>
        <dbReference type="ARBA" id="ARBA00022737"/>
    </source>
</evidence>
<dbReference type="FunFam" id="1.10.10.10:FF:000322">
    <property type="entry name" value="Probable disease resistance protein At1g63360"/>
    <property type="match status" value="1"/>
</dbReference>
<dbReference type="InterPro" id="IPR036388">
    <property type="entry name" value="WH-like_DNA-bd_sf"/>
</dbReference>
<feature type="domain" description="Disease resistance protein winged helix" evidence="9">
    <location>
        <begin position="435"/>
        <end position="506"/>
    </location>
</feature>
<comment type="caution">
    <text evidence="11">The sequence shown here is derived from an EMBL/GenBank/DDBJ whole genome shotgun (WGS) entry which is preliminary data.</text>
</comment>
<evidence type="ECO:0000259" key="7">
    <source>
        <dbReference type="Pfam" id="PF00931"/>
    </source>
</evidence>
<name>A0AAD8VXB6_LOLMU</name>
<dbReference type="SUPFAM" id="SSF52058">
    <property type="entry name" value="L domain-like"/>
    <property type="match status" value="1"/>
</dbReference>
<evidence type="ECO:0000256" key="1">
    <source>
        <dbReference type="ARBA" id="ARBA00008894"/>
    </source>
</evidence>
<dbReference type="GO" id="GO:0002758">
    <property type="term" value="P:innate immune response-activating signaling pathway"/>
    <property type="evidence" value="ECO:0007669"/>
    <property type="project" value="UniProtKB-ARBA"/>
</dbReference>
<evidence type="ECO:0000256" key="6">
    <source>
        <dbReference type="ARBA" id="ARBA00023054"/>
    </source>
</evidence>
<dbReference type="SUPFAM" id="SSF52540">
    <property type="entry name" value="P-loop containing nucleoside triphosphate hydrolases"/>
    <property type="match status" value="1"/>
</dbReference>
<organism evidence="11 12">
    <name type="scientific">Lolium multiflorum</name>
    <name type="common">Italian ryegrass</name>
    <name type="synonym">Lolium perenne subsp. multiflorum</name>
    <dbReference type="NCBI Taxonomy" id="4521"/>
    <lineage>
        <taxon>Eukaryota</taxon>
        <taxon>Viridiplantae</taxon>
        <taxon>Streptophyta</taxon>
        <taxon>Embryophyta</taxon>
        <taxon>Tracheophyta</taxon>
        <taxon>Spermatophyta</taxon>
        <taxon>Magnoliopsida</taxon>
        <taxon>Liliopsida</taxon>
        <taxon>Poales</taxon>
        <taxon>Poaceae</taxon>
        <taxon>BOP clade</taxon>
        <taxon>Pooideae</taxon>
        <taxon>Poodae</taxon>
        <taxon>Poeae</taxon>
        <taxon>Poeae Chloroplast Group 2 (Poeae type)</taxon>
        <taxon>Loliodinae</taxon>
        <taxon>Loliinae</taxon>
        <taxon>Lolium</taxon>
    </lineage>
</organism>
<dbReference type="Gene3D" id="3.40.50.300">
    <property type="entry name" value="P-loop containing nucleotide triphosphate hydrolases"/>
    <property type="match status" value="1"/>
</dbReference>
<dbReference type="InterPro" id="IPR038005">
    <property type="entry name" value="RX-like_CC"/>
</dbReference>
<evidence type="ECO:0000313" key="12">
    <source>
        <dbReference type="Proteomes" id="UP001231189"/>
    </source>
</evidence>
<dbReference type="Gene3D" id="1.10.10.10">
    <property type="entry name" value="Winged helix-like DNA-binding domain superfamily/Winged helix DNA-binding domain"/>
    <property type="match status" value="1"/>
</dbReference>
<evidence type="ECO:0000259" key="10">
    <source>
        <dbReference type="Pfam" id="PF23598"/>
    </source>
</evidence>
<evidence type="ECO:0000313" key="11">
    <source>
        <dbReference type="EMBL" id="KAK1627525.1"/>
    </source>
</evidence>
<evidence type="ECO:0000259" key="8">
    <source>
        <dbReference type="Pfam" id="PF18052"/>
    </source>
</evidence>
<dbReference type="Pfam" id="PF00931">
    <property type="entry name" value="NB-ARC"/>
    <property type="match status" value="1"/>
</dbReference>
<keyword evidence="5" id="KW-0611">Plant defense</keyword>
<dbReference type="PANTHER" id="PTHR23155">
    <property type="entry name" value="DISEASE RESISTANCE PROTEIN RP"/>
    <property type="match status" value="1"/>
</dbReference>
<dbReference type="InterPro" id="IPR044974">
    <property type="entry name" value="Disease_R_plants"/>
</dbReference>
<dbReference type="PANTHER" id="PTHR23155:SF1228">
    <property type="entry name" value="NB-ARC DOMAIN CONTAINING PROTEIN, EXPRESSED"/>
    <property type="match status" value="1"/>
</dbReference>
<dbReference type="InterPro" id="IPR041118">
    <property type="entry name" value="Rx_N"/>
</dbReference>
<dbReference type="EMBL" id="JAUUTY010000005">
    <property type="protein sequence ID" value="KAK1627525.1"/>
    <property type="molecule type" value="Genomic_DNA"/>
</dbReference>
<keyword evidence="2" id="KW-0433">Leucine-rich repeat</keyword>
<accession>A0AAD8VXB6</accession>
<dbReference type="InterPro" id="IPR032675">
    <property type="entry name" value="LRR_dom_sf"/>
</dbReference>
<dbReference type="CDD" id="cd14798">
    <property type="entry name" value="RX-CC_like"/>
    <property type="match status" value="1"/>
</dbReference>
<dbReference type="Pfam" id="PF23598">
    <property type="entry name" value="LRR_14"/>
    <property type="match status" value="1"/>
</dbReference>
<feature type="domain" description="NB-ARC" evidence="7">
    <location>
        <begin position="177"/>
        <end position="347"/>
    </location>
</feature>
<dbReference type="Gene3D" id="1.20.5.4130">
    <property type="match status" value="1"/>
</dbReference>
<dbReference type="Pfam" id="PF18052">
    <property type="entry name" value="Rx_N"/>
    <property type="match status" value="1"/>
</dbReference>
<dbReference type="InterPro" id="IPR027417">
    <property type="entry name" value="P-loop_NTPase"/>
</dbReference>
<dbReference type="PRINTS" id="PR00364">
    <property type="entry name" value="DISEASERSIST"/>
</dbReference>
<protein>
    <submittedName>
        <fullName evidence="11">Uncharacterized protein</fullName>
    </submittedName>
</protein>
<dbReference type="Gene3D" id="1.10.8.430">
    <property type="entry name" value="Helical domain of apoptotic protease-activating factors"/>
    <property type="match status" value="1"/>
</dbReference>
<keyword evidence="3" id="KW-0677">Repeat</keyword>
<evidence type="ECO:0000256" key="5">
    <source>
        <dbReference type="ARBA" id="ARBA00022821"/>
    </source>
</evidence>
<keyword evidence="4" id="KW-0547">Nucleotide-binding</keyword>
<dbReference type="FunFam" id="3.40.50.300:FF:001091">
    <property type="entry name" value="Probable disease resistance protein At1g61300"/>
    <property type="match status" value="1"/>
</dbReference>
<comment type="similarity">
    <text evidence="1">Belongs to the disease resistance NB-LRR family.</text>
</comment>
<dbReference type="GO" id="GO:0043531">
    <property type="term" value="F:ADP binding"/>
    <property type="evidence" value="ECO:0007669"/>
    <property type="project" value="InterPro"/>
</dbReference>
<evidence type="ECO:0000256" key="2">
    <source>
        <dbReference type="ARBA" id="ARBA00022614"/>
    </source>
</evidence>
<evidence type="ECO:0000259" key="9">
    <source>
        <dbReference type="Pfam" id="PF23559"/>
    </source>
</evidence>
<dbReference type="GO" id="GO:0009626">
    <property type="term" value="P:plant-type hypersensitive response"/>
    <property type="evidence" value="ECO:0007669"/>
    <property type="project" value="UniProtKB-ARBA"/>
</dbReference>
<dbReference type="Pfam" id="PF23559">
    <property type="entry name" value="WHD_DRP"/>
    <property type="match status" value="1"/>
</dbReference>
<dbReference type="GO" id="GO:0042742">
    <property type="term" value="P:defense response to bacterium"/>
    <property type="evidence" value="ECO:0007669"/>
    <property type="project" value="UniProtKB-ARBA"/>
</dbReference>
<keyword evidence="6" id="KW-0175">Coiled coil</keyword>
<feature type="domain" description="Disease resistance N-terminal" evidence="8">
    <location>
        <begin position="11"/>
        <end position="92"/>
    </location>
</feature>
<reference evidence="11" key="1">
    <citation type="submission" date="2023-07" db="EMBL/GenBank/DDBJ databases">
        <title>A chromosome-level genome assembly of Lolium multiflorum.</title>
        <authorList>
            <person name="Chen Y."/>
            <person name="Copetti D."/>
            <person name="Kolliker R."/>
            <person name="Studer B."/>
        </authorList>
    </citation>
    <scope>NUCLEOTIDE SEQUENCE</scope>
    <source>
        <strain evidence="11">02402/16</strain>
        <tissue evidence="11">Leaf</tissue>
    </source>
</reference>
<dbReference type="InterPro" id="IPR002182">
    <property type="entry name" value="NB-ARC"/>
</dbReference>
<dbReference type="InterPro" id="IPR055414">
    <property type="entry name" value="LRR_R13L4/SHOC2-like"/>
</dbReference>